<dbReference type="RefSeq" id="XP_046116768.1">
    <property type="nucleotide sequence ID" value="XM_046263785.1"/>
</dbReference>
<dbReference type="OrthoDB" id="251770at2759"/>
<dbReference type="CDD" id="cd17723">
    <property type="entry name" value="BRCT_Rad4_rpt4"/>
    <property type="match status" value="1"/>
</dbReference>
<keyword evidence="5" id="KW-1185">Reference proteome</keyword>
<dbReference type="Pfam" id="PF12738">
    <property type="entry name" value="PTCB-BRCT"/>
    <property type="match status" value="3"/>
</dbReference>
<dbReference type="PROSITE" id="PS50172">
    <property type="entry name" value="BRCT"/>
    <property type="match status" value="4"/>
</dbReference>
<feature type="region of interest" description="Disordered" evidence="2">
    <location>
        <begin position="748"/>
        <end position="774"/>
    </location>
</feature>
<feature type="compositionally biased region" description="Polar residues" evidence="2">
    <location>
        <begin position="547"/>
        <end position="560"/>
    </location>
</feature>
<feature type="compositionally biased region" description="Low complexity" evidence="2">
    <location>
        <begin position="659"/>
        <end position="679"/>
    </location>
</feature>
<dbReference type="GO" id="GO:0006270">
    <property type="term" value="P:DNA replication initiation"/>
    <property type="evidence" value="ECO:0007669"/>
    <property type="project" value="TreeGrafter"/>
</dbReference>
<dbReference type="CDD" id="cd18433">
    <property type="entry name" value="BRCT_Rad4_rpt3"/>
    <property type="match status" value="1"/>
</dbReference>
<evidence type="ECO:0000256" key="1">
    <source>
        <dbReference type="ARBA" id="ARBA00022737"/>
    </source>
</evidence>
<evidence type="ECO:0000313" key="5">
    <source>
        <dbReference type="Proteomes" id="UP000887229"/>
    </source>
</evidence>
<feature type="compositionally biased region" description="Low complexity" evidence="2">
    <location>
        <begin position="702"/>
        <end position="715"/>
    </location>
</feature>
<name>A0A9P7ZIR0_9HYPO</name>
<dbReference type="EMBL" id="MU251260">
    <property type="protein sequence ID" value="KAG9252844.1"/>
    <property type="molecule type" value="Genomic_DNA"/>
</dbReference>
<comment type="caution">
    <text evidence="4">The sequence shown here is derived from an EMBL/GenBank/DDBJ whole genome shotgun (WGS) entry which is preliminary data.</text>
</comment>
<reference evidence="4" key="1">
    <citation type="journal article" date="2021" name="IMA Fungus">
        <title>Genomic characterization of three marine fungi, including Emericellopsis atlantica sp. nov. with signatures of a generalist lifestyle and marine biomass degradation.</title>
        <authorList>
            <person name="Hagestad O.C."/>
            <person name="Hou L."/>
            <person name="Andersen J.H."/>
            <person name="Hansen E.H."/>
            <person name="Altermark B."/>
            <person name="Li C."/>
            <person name="Kuhnert E."/>
            <person name="Cox R.J."/>
            <person name="Crous P.W."/>
            <person name="Spatafora J.W."/>
            <person name="Lail K."/>
            <person name="Amirebrahimi M."/>
            <person name="Lipzen A."/>
            <person name="Pangilinan J."/>
            <person name="Andreopoulos W."/>
            <person name="Hayes R.D."/>
            <person name="Ng V."/>
            <person name="Grigoriev I.V."/>
            <person name="Jackson S.A."/>
            <person name="Sutton T.D.S."/>
            <person name="Dobson A.D.W."/>
            <person name="Rama T."/>
        </authorList>
    </citation>
    <scope>NUCLEOTIDE SEQUENCE</scope>
    <source>
        <strain evidence="4">TS7</strain>
    </source>
</reference>
<dbReference type="Proteomes" id="UP000887229">
    <property type="component" value="Unassembled WGS sequence"/>
</dbReference>
<dbReference type="SUPFAM" id="SSF52113">
    <property type="entry name" value="BRCT domain"/>
    <property type="match status" value="4"/>
</dbReference>
<evidence type="ECO:0000256" key="2">
    <source>
        <dbReference type="SAM" id="MobiDB-lite"/>
    </source>
</evidence>
<dbReference type="AlphaFoldDB" id="A0A9P7ZIR0"/>
<dbReference type="Gene3D" id="3.40.50.10190">
    <property type="entry name" value="BRCT domain"/>
    <property type="match status" value="4"/>
</dbReference>
<accession>A0A9P7ZIR0</accession>
<feature type="region of interest" description="Disordered" evidence="2">
    <location>
        <begin position="600"/>
        <end position="734"/>
    </location>
</feature>
<feature type="region of interest" description="Disordered" evidence="2">
    <location>
        <begin position="506"/>
        <end position="572"/>
    </location>
</feature>
<dbReference type="GO" id="GO:0033314">
    <property type="term" value="P:mitotic DNA replication checkpoint signaling"/>
    <property type="evidence" value="ECO:0007669"/>
    <property type="project" value="TreeGrafter"/>
</dbReference>
<feature type="domain" description="BRCT" evidence="3">
    <location>
        <begin position="305"/>
        <end position="398"/>
    </location>
</feature>
<feature type="domain" description="BRCT" evidence="3">
    <location>
        <begin position="15"/>
        <end position="88"/>
    </location>
</feature>
<dbReference type="InterPro" id="IPR001357">
    <property type="entry name" value="BRCT_dom"/>
</dbReference>
<keyword evidence="1" id="KW-0677">Repeat</keyword>
<dbReference type="GeneID" id="70294688"/>
<sequence length="774" mass="84786">MESSAYSEDGQFTVDPAAPLKGVFVCCTSIPPEHRQEIDQKVVDLGGVHKYDLTPDVTHLIVGDYDTPKYRHVARERTDILAMDATWIDALSDLWKNDEPIDFLALERLHQLKPLETRGSIPPTPDAAPERQSLLVCLTGFGHDRDAIAEKIVLYGGKHTDDLTRRCTHLIVSKPEGKKFTAARSWNIRTVTLNWLDATIARGMILDESKYDPLLPPEEQGVGAWIKRDVRRPSLGKRSRTSAGPAEEGKRKLRKTASMRLNSERSNLLGDILGRSDSREYSFAKPATDTEAQQTPKQVPLAPPRPKSTFSDCVFYIHGFNEQRTAVLAQTIQGIDGVITPTISEVATTKNASYRFLVVPQTSQPESHPRAPSDQVHFITEFYIEKCLQNKKFFPPDDEDPLGRPFPAFPIPGFSDLRICSAAFTGIELSQVSRAIKQLGASFEEQFRRSTSVLICKSLGAMRKDKLKAAMAWGVPVVSANWLWECIATGYNVPFDAFIYPEIRSHLRGRPSPPEETSTTKPRLDQSRPVQRVYSESAAKSSRQRPQEQQSKPDPTAFQSEEQKTAKRPMAQDSTISADFATANTHPATAAFDPPLTELSAASLNKSPSPPKPTRSKSEPAKNDEPPPTKDDAAAGGEGGDDSEQAEASRRKAAKAAERQALSSKLTTLLSASTSAASPETEEPTARPRKRQILGRAVSNVSAGSSATSAPATAALEDEGNKTPPRTQIGYADPDAMDHKAALMDRMMGGTGDLDKTNKTAKGAVVGARSLRKR</sequence>
<dbReference type="SMART" id="SM00292">
    <property type="entry name" value="BRCT"/>
    <property type="match status" value="4"/>
</dbReference>
<proteinExistence type="predicted"/>
<dbReference type="PANTHER" id="PTHR13561">
    <property type="entry name" value="DNA REPLICATION REGULATOR DPB11-RELATED"/>
    <property type="match status" value="1"/>
</dbReference>
<dbReference type="CDD" id="cd17731">
    <property type="entry name" value="BRCT_TopBP1_rpt2_like"/>
    <property type="match status" value="1"/>
</dbReference>
<evidence type="ECO:0000259" key="3">
    <source>
        <dbReference type="PROSITE" id="PS50172"/>
    </source>
</evidence>
<dbReference type="GO" id="GO:0007095">
    <property type="term" value="P:mitotic G2 DNA damage checkpoint signaling"/>
    <property type="evidence" value="ECO:0007669"/>
    <property type="project" value="TreeGrafter"/>
</dbReference>
<feature type="region of interest" description="Disordered" evidence="2">
    <location>
        <begin position="233"/>
        <end position="253"/>
    </location>
</feature>
<feature type="domain" description="BRCT" evidence="3">
    <location>
        <begin position="132"/>
        <end position="213"/>
    </location>
</feature>
<feature type="region of interest" description="Disordered" evidence="2">
    <location>
        <begin position="285"/>
        <end position="305"/>
    </location>
</feature>
<dbReference type="InterPro" id="IPR059215">
    <property type="entry name" value="BRCT2_TopBP1-like"/>
</dbReference>
<dbReference type="PANTHER" id="PTHR13561:SF20">
    <property type="entry name" value="DNA TOPOISOMERASE 2-BINDING PROTEIN 1"/>
    <property type="match status" value="1"/>
</dbReference>
<organism evidence="4 5">
    <name type="scientific">Emericellopsis atlantica</name>
    <dbReference type="NCBI Taxonomy" id="2614577"/>
    <lineage>
        <taxon>Eukaryota</taxon>
        <taxon>Fungi</taxon>
        <taxon>Dikarya</taxon>
        <taxon>Ascomycota</taxon>
        <taxon>Pezizomycotina</taxon>
        <taxon>Sordariomycetes</taxon>
        <taxon>Hypocreomycetidae</taxon>
        <taxon>Hypocreales</taxon>
        <taxon>Bionectriaceae</taxon>
        <taxon>Emericellopsis</taxon>
    </lineage>
</organism>
<feature type="domain" description="BRCT" evidence="3">
    <location>
        <begin position="414"/>
        <end position="500"/>
    </location>
</feature>
<evidence type="ECO:0000313" key="4">
    <source>
        <dbReference type="EMBL" id="KAG9252844.1"/>
    </source>
</evidence>
<dbReference type="InterPro" id="IPR036420">
    <property type="entry name" value="BRCT_dom_sf"/>
</dbReference>
<feature type="compositionally biased region" description="Basic and acidic residues" evidence="2">
    <location>
        <begin position="647"/>
        <end position="658"/>
    </location>
</feature>
<protein>
    <submittedName>
        <fullName evidence="4">BRCT domain-containing protein</fullName>
    </submittedName>
</protein>
<feature type="compositionally biased region" description="Basic and acidic residues" evidence="2">
    <location>
        <begin position="616"/>
        <end position="633"/>
    </location>
</feature>
<gene>
    <name evidence="4" type="ORF">F5Z01DRAFT_659612</name>
</gene>